<gene>
    <name evidence="2" type="ORF">PXH69_31705</name>
</gene>
<feature type="signal peptide" evidence="1">
    <location>
        <begin position="1"/>
        <end position="25"/>
    </location>
</feature>
<dbReference type="Proteomes" id="UP001217325">
    <property type="component" value="Unassembled WGS sequence"/>
</dbReference>
<comment type="caution">
    <text evidence="2">The sequence shown here is derived from an EMBL/GenBank/DDBJ whole genome shotgun (WGS) entry which is preliminary data.</text>
</comment>
<evidence type="ECO:0008006" key="4">
    <source>
        <dbReference type="Google" id="ProtNLM"/>
    </source>
</evidence>
<evidence type="ECO:0000256" key="1">
    <source>
        <dbReference type="SAM" id="SignalP"/>
    </source>
</evidence>
<evidence type="ECO:0000313" key="2">
    <source>
        <dbReference type="EMBL" id="MDE8649543.1"/>
    </source>
</evidence>
<keyword evidence="1" id="KW-0732">Signal</keyword>
<name>A0AAW6LUH6_RHOSG</name>
<proteinExistence type="predicted"/>
<dbReference type="PROSITE" id="PS51257">
    <property type="entry name" value="PROKAR_LIPOPROTEIN"/>
    <property type="match status" value="1"/>
</dbReference>
<dbReference type="EMBL" id="JARDXE010000028">
    <property type="protein sequence ID" value="MDE8649543.1"/>
    <property type="molecule type" value="Genomic_DNA"/>
</dbReference>
<protein>
    <recommendedName>
        <fullName evidence="4">DUF3558 domain-containing protein</fullName>
    </recommendedName>
</protein>
<dbReference type="AlphaFoldDB" id="A0AAW6LUH6"/>
<organism evidence="2 3">
    <name type="scientific">Rhodococcus qingshengii</name>
    <dbReference type="NCBI Taxonomy" id="334542"/>
    <lineage>
        <taxon>Bacteria</taxon>
        <taxon>Bacillati</taxon>
        <taxon>Actinomycetota</taxon>
        <taxon>Actinomycetes</taxon>
        <taxon>Mycobacteriales</taxon>
        <taxon>Nocardiaceae</taxon>
        <taxon>Rhodococcus</taxon>
        <taxon>Rhodococcus erythropolis group</taxon>
    </lineage>
</organism>
<feature type="chain" id="PRO_5043420142" description="DUF3558 domain-containing protein" evidence="1">
    <location>
        <begin position="26"/>
        <end position="158"/>
    </location>
</feature>
<accession>A0AAW6LUH6</accession>
<sequence>MNSLKIFAAVSATAALLVVSGCSSASSDGAAASSAEITTPSAEATSSSSGATTPASVCSQIEDAGIGKNCAPGSTTGLAVAATGAYDFDLPSVPGEGGTVMIFDNADLYHKTVKSYADAAFLAGPHRYGSENALIFVQINEGLSSSDGEKVKDIVDSL</sequence>
<reference evidence="2" key="1">
    <citation type="submission" date="2023-02" db="EMBL/GenBank/DDBJ databases">
        <title>A novel hydrolase synthesized by Rhodococcus erythropolis HQ is responsible for the detoxification of Zearalenone.</title>
        <authorList>
            <person name="Hu J."/>
            <person name="Xu J."/>
        </authorList>
    </citation>
    <scope>NUCLEOTIDE SEQUENCE</scope>
    <source>
        <strain evidence="2">HQ</strain>
    </source>
</reference>
<dbReference type="RefSeq" id="WP_143541234.1">
    <property type="nucleotide sequence ID" value="NZ_CP077418.1"/>
</dbReference>
<evidence type="ECO:0000313" key="3">
    <source>
        <dbReference type="Proteomes" id="UP001217325"/>
    </source>
</evidence>